<keyword evidence="2 7" id="KW-0813">Transport</keyword>
<feature type="transmembrane region" description="Helical" evidence="7">
    <location>
        <begin position="241"/>
        <end position="262"/>
    </location>
</feature>
<keyword evidence="3" id="KW-1003">Cell membrane</keyword>
<dbReference type="Proteomes" id="UP000280819">
    <property type="component" value="Unassembled WGS sequence"/>
</dbReference>
<evidence type="ECO:0000256" key="3">
    <source>
        <dbReference type="ARBA" id="ARBA00022475"/>
    </source>
</evidence>
<dbReference type="GO" id="GO:0005886">
    <property type="term" value="C:plasma membrane"/>
    <property type="evidence" value="ECO:0007669"/>
    <property type="project" value="UniProtKB-SubCell"/>
</dbReference>
<evidence type="ECO:0000256" key="5">
    <source>
        <dbReference type="ARBA" id="ARBA00022989"/>
    </source>
</evidence>
<keyword evidence="4 7" id="KW-0812">Transmembrane</keyword>
<feature type="transmembrane region" description="Helical" evidence="7">
    <location>
        <begin position="141"/>
        <end position="162"/>
    </location>
</feature>
<feature type="domain" description="ABC transmembrane type-1" evidence="8">
    <location>
        <begin position="73"/>
        <end position="262"/>
    </location>
</feature>
<name>A0A3P1T1P5_9ACTN</name>
<evidence type="ECO:0000313" key="10">
    <source>
        <dbReference type="Proteomes" id="UP000280819"/>
    </source>
</evidence>
<dbReference type="RefSeq" id="WP_124845874.1">
    <property type="nucleotide sequence ID" value="NZ_JAUNKP010000008.1"/>
</dbReference>
<proteinExistence type="inferred from homology"/>
<keyword evidence="5 7" id="KW-1133">Transmembrane helix</keyword>
<comment type="caution">
    <text evidence="9">The sequence shown here is derived from an EMBL/GenBank/DDBJ whole genome shotgun (WGS) entry which is preliminary data.</text>
</comment>
<accession>A0A3P1T1P5</accession>
<evidence type="ECO:0000256" key="7">
    <source>
        <dbReference type="RuleBase" id="RU363032"/>
    </source>
</evidence>
<dbReference type="EMBL" id="RQZG01000021">
    <property type="protein sequence ID" value="RRD03382.1"/>
    <property type="molecule type" value="Genomic_DNA"/>
</dbReference>
<reference evidence="9 10" key="1">
    <citation type="submission" date="2018-11" db="EMBL/GenBank/DDBJ databases">
        <title>Genomes From Bacteria Associated with the Canine Oral Cavity: a Test Case for Automated Genome-Based Taxonomic Assignment.</title>
        <authorList>
            <person name="Coil D.A."/>
            <person name="Jospin G."/>
            <person name="Darling A.E."/>
            <person name="Wallis C."/>
            <person name="Davis I.J."/>
            <person name="Harris S."/>
            <person name="Eisen J.A."/>
            <person name="Holcombe L.J."/>
            <person name="O'Flynn C."/>
        </authorList>
    </citation>
    <scope>NUCLEOTIDE SEQUENCE [LARGE SCALE GENOMIC DNA]</scope>
    <source>
        <strain evidence="9 10">OH887_COT-365</strain>
    </source>
</reference>
<dbReference type="PANTHER" id="PTHR43744">
    <property type="entry name" value="ABC TRANSPORTER PERMEASE PROTEIN MG189-RELATED-RELATED"/>
    <property type="match status" value="1"/>
</dbReference>
<feature type="transmembrane region" description="Helical" evidence="7">
    <location>
        <begin position="183"/>
        <end position="205"/>
    </location>
</feature>
<dbReference type="AlphaFoldDB" id="A0A3P1T1P5"/>
<dbReference type="GO" id="GO:0055085">
    <property type="term" value="P:transmembrane transport"/>
    <property type="evidence" value="ECO:0007669"/>
    <property type="project" value="InterPro"/>
</dbReference>
<dbReference type="PANTHER" id="PTHR43744:SF8">
    <property type="entry name" value="SN-GLYCEROL-3-PHOSPHATE TRANSPORT SYSTEM PERMEASE PROTEIN UGPE"/>
    <property type="match status" value="1"/>
</dbReference>
<keyword evidence="6 7" id="KW-0472">Membrane</keyword>
<evidence type="ECO:0000259" key="8">
    <source>
        <dbReference type="PROSITE" id="PS50928"/>
    </source>
</evidence>
<evidence type="ECO:0000256" key="1">
    <source>
        <dbReference type="ARBA" id="ARBA00004651"/>
    </source>
</evidence>
<gene>
    <name evidence="9" type="ORF">EII34_14415</name>
</gene>
<dbReference type="SUPFAM" id="SSF161098">
    <property type="entry name" value="MetI-like"/>
    <property type="match status" value="1"/>
</dbReference>
<protein>
    <submittedName>
        <fullName evidence="9">Carbohydrate ABC transporter permease</fullName>
    </submittedName>
</protein>
<evidence type="ECO:0000256" key="6">
    <source>
        <dbReference type="ARBA" id="ARBA00023136"/>
    </source>
</evidence>
<evidence type="ECO:0000256" key="2">
    <source>
        <dbReference type="ARBA" id="ARBA00022448"/>
    </source>
</evidence>
<dbReference type="InterPro" id="IPR000515">
    <property type="entry name" value="MetI-like"/>
</dbReference>
<organism evidence="9 10">
    <name type="scientific">Arachnia propionica</name>
    <dbReference type="NCBI Taxonomy" id="1750"/>
    <lineage>
        <taxon>Bacteria</taxon>
        <taxon>Bacillati</taxon>
        <taxon>Actinomycetota</taxon>
        <taxon>Actinomycetes</taxon>
        <taxon>Propionibacteriales</taxon>
        <taxon>Propionibacteriaceae</taxon>
        <taxon>Arachnia</taxon>
    </lineage>
</organism>
<evidence type="ECO:0000313" key="9">
    <source>
        <dbReference type="EMBL" id="RRD03382.1"/>
    </source>
</evidence>
<comment type="subcellular location">
    <subcellularLocation>
        <location evidence="1 7">Cell membrane</location>
        <topology evidence="1 7">Multi-pass membrane protein</topology>
    </subcellularLocation>
</comment>
<feature type="transmembrane region" description="Helical" evidence="7">
    <location>
        <begin position="77"/>
        <end position="97"/>
    </location>
</feature>
<dbReference type="Gene3D" id="1.10.3720.10">
    <property type="entry name" value="MetI-like"/>
    <property type="match status" value="1"/>
</dbReference>
<sequence length="278" mass="30396">MTRDRKIQWGKVISKTLLVLFGLIFVSPFVWMFFSALKPSNEVLSSGTALFGSEVRWDNFEKAFSTIPFGQILVNTFVYATLGCLIVVVVSVLNAYAFARLEFRGRGTLFSIFIATLVLPAEVLVVPLFLGADMFSAVDSYAMIILPFAFGAFGTFMLRQFLLSLPGDYEEAARIDGAGQLKILRHVIVPLLRGPIAVVAAFAFIDYWNSFLWPLIIINSQDKAPLQLGLSRFSGEHGTDWGPLMAAAAISVLASLVIVVAMQKQLAKGINLGGFGGR</sequence>
<feature type="transmembrane region" description="Helical" evidence="7">
    <location>
        <begin position="12"/>
        <end position="34"/>
    </location>
</feature>
<comment type="similarity">
    <text evidence="7">Belongs to the binding-protein-dependent transport system permease family.</text>
</comment>
<dbReference type="Pfam" id="PF00528">
    <property type="entry name" value="BPD_transp_1"/>
    <property type="match status" value="1"/>
</dbReference>
<evidence type="ECO:0000256" key="4">
    <source>
        <dbReference type="ARBA" id="ARBA00022692"/>
    </source>
</evidence>
<feature type="transmembrane region" description="Helical" evidence="7">
    <location>
        <begin position="109"/>
        <end position="129"/>
    </location>
</feature>
<dbReference type="CDD" id="cd06261">
    <property type="entry name" value="TM_PBP2"/>
    <property type="match status" value="1"/>
</dbReference>
<dbReference type="PROSITE" id="PS50928">
    <property type="entry name" value="ABC_TM1"/>
    <property type="match status" value="1"/>
</dbReference>
<dbReference type="OrthoDB" id="61122at2"/>
<dbReference type="InterPro" id="IPR035906">
    <property type="entry name" value="MetI-like_sf"/>
</dbReference>